<accession>A0ABV0C099</accession>
<protein>
    <submittedName>
        <fullName evidence="2">MAC/perforin domain-containing protein</fullName>
    </submittedName>
</protein>
<sequence length="494" mass="56257">MKRKYFVIPLLVSTSLLSCSKKTEIETNNKSNNENNISLDKKKATLKVMDNQHKMLGFSYDVTKEYLDKDSYSRVVIDLKRLTSENPYSIISVDESGTYDSFYYGHNSSDYVNNITEKNEVSFNILPGNKPKEGSNNFTGNISNNKELITKHSYSTKYTFASVDVLRYVKSLRTEETPAFLSNYVTSKFITDLENLSPNEFVAAYGTHVLTNITLGGTLRILYKSTSTDQLNSATKTNTVKAGINAILPKIGLGLSVDKTYIKNESLETKNTNIEMFIRSKAGDGVDVKYNENNRDPYPQINKLSWVNSVNINNAGLVDINWKKTFPIYDFIPASHSYKKQQIIDAVKRYIEANTLKPLELIPVYQWYNPGNFHYAYGTNETQVHGNSYINQGIAFWVPKEANDKTVPVYQWYNTGNYIYAYGMNTTQQHGGKFVNQGRAFYGYNHDNNDPSLVPIYQWYHTKKYIYAYGENVTQAHGSGYINHGPAFRAYSAK</sequence>
<dbReference type="RefSeq" id="WP_183914056.1">
    <property type="nucleotide sequence ID" value="NZ_JBDJNQ010000016.1"/>
</dbReference>
<gene>
    <name evidence="2" type="ORF">ABE541_23855</name>
</gene>
<proteinExistence type="predicted"/>
<dbReference type="Pfam" id="PF01823">
    <property type="entry name" value="MACPF"/>
    <property type="match status" value="1"/>
</dbReference>
<comment type="caution">
    <text evidence="2">The sequence shown here is derived from an EMBL/GenBank/DDBJ whole genome shotgun (WGS) entry which is preliminary data.</text>
</comment>
<evidence type="ECO:0000259" key="1">
    <source>
        <dbReference type="PROSITE" id="PS51412"/>
    </source>
</evidence>
<dbReference type="InterPro" id="IPR020864">
    <property type="entry name" value="MACPF"/>
</dbReference>
<name>A0ABV0C099_9SPHI</name>
<dbReference type="PROSITE" id="PS51412">
    <property type="entry name" value="MACPF_2"/>
    <property type="match status" value="1"/>
</dbReference>
<keyword evidence="3" id="KW-1185">Reference proteome</keyword>
<dbReference type="Pfam" id="PF18885">
    <property type="entry name" value="DUF5648"/>
    <property type="match status" value="1"/>
</dbReference>
<evidence type="ECO:0000313" key="3">
    <source>
        <dbReference type="Proteomes" id="UP001409291"/>
    </source>
</evidence>
<dbReference type="Proteomes" id="UP001409291">
    <property type="component" value="Unassembled WGS sequence"/>
</dbReference>
<reference evidence="2 3" key="1">
    <citation type="submission" date="2024-04" db="EMBL/GenBank/DDBJ databases">
        <title>WGS of bacteria from Torrens River.</title>
        <authorList>
            <person name="Wyrsch E.R."/>
            <person name="Drigo B."/>
        </authorList>
    </citation>
    <scope>NUCLEOTIDE SEQUENCE [LARGE SCALE GENOMIC DNA]</scope>
    <source>
        <strain evidence="2 3">TWI391</strain>
    </source>
</reference>
<evidence type="ECO:0000313" key="2">
    <source>
        <dbReference type="EMBL" id="MEN5380321.1"/>
    </source>
</evidence>
<dbReference type="PROSITE" id="PS51257">
    <property type="entry name" value="PROKAR_LIPOPROTEIN"/>
    <property type="match status" value="1"/>
</dbReference>
<dbReference type="EMBL" id="JBDJNQ010000016">
    <property type="protein sequence ID" value="MEN5380321.1"/>
    <property type="molecule type" value="Genomic_DNA"/>
</dbReference>
<feature type="domain" description="MACPF" evidence="1">
    <location>
        <begin position="15"/>
        <end position="358"/>
    </location>
</feature>
<organism evidence="2 3">
    <name type="scientific">Sphingobacterium kitahiroshimense</name>
    <dbReference type="NCBI Taxonomy" id="470446"/>
    <lineage>
        <taxon>Bacteria</taxon>
        <taxon>Pseudomonadati</taxon>
        <taxon>Bacteroidota</taxon>
        <taxon>Sphingobacteriia</taxon>
        <taxon>Sphingobacteriales</taxon>
        <taxon>Sphingobacteriaceae</taxon>
        <taxon>Sphingobacterium</taxon>
    </lineage>
</organism>
<dbReference type="InterPro" id="IPR043708">
    <property type="entry name" value="DUF5648"/>
</dbReference>